<feature type="region of interest" description="Disordered" evidence="1">
    <location>
        <begin position="106"/>
        <end position="125"/>
    </location>
</feature>
<proteinExistence type="predicted"/>
<dbReference type="Proteomes" id="UP000075880">
    <property type="component" value="Unassembled WGS sequence"/>
</dbReference>
<dbReference type="AlphaFoldDB" id="A0AAG5DQY7"/>
<reference evidence="2" key="1">
    <citation type="submission" date="2024-04" db="UniProtKB">
        <authorList>
            <consortium name="EnsemblMetazoa"/>
        </authorList>
    </citation>
    <scope>IDENTIFICATION</scope>
    <source>
        <strain evidence="2">EBRO</strain>
    </source>
</reference>
<dbReference type="EnsemblMetazoa" id="ENSAATROPT014284">
    <property type="protein sequence ID" value="ENSAATROPP013023"/>
    <property type="gene ID" value="ENSAATROPG011587"/>
</dbReference>
<sequence>MVVNKHDPRLSKSPLIAVGKHFNTRSSAYGQFNPTQPRYKHSWPCLYTGVHAHSRVFDRASFKKNIEHVEYAYSGSKIKFYQKILIVANILVSGILGNHVDQSPRHRARTFDRKRKRKPDVHRGVRCAGRHSDEWKFRENSVGGHQQLRRCSGSSPASSCWFTYYIEQ</sequence>
<accession>A0AAG5DQY7</accession>
<evidence type="ECO:0000256" key="1">
    <source>
        <dbReference type="SAM" id="MobiDB-lite"/>
    </source>
</evidence>
<organism evidence="2 3">
    <name type="scientific">Anopheles atroparvus</name>
    <name type="common">European mosquito</name>
    <dbReference type="NCBI Taxonomy" id="41427"/>
    <lineage>
        <taxon>Eukaryota</taxon>
        <taxon>Metazoa</taxon>
        <taxon>Ecdysozoa</taxon>
        <taxon>Arthropoda</taxon>
        <taxon>Hexapoda</taxon>
        <taxon>Insecta</taxon>
        <taxon>Pterygota</taxon>
        <taxon>Neoptera</taxon>
        <taxon>Endopterygota</taxon>
        <taxon>Diptera</taxon>
        <taxon>Nematocera</taxon>
        <taxon>Culicoidea</taxon>
        <taxon>Culicidae</taxon>
        <taxon>Anophelinae</taxon>
        <taxon>Anopheles</taxon>
    </lineage>
</organism>
<name>A0AAG5DQY7_ANOAO</name>
<evidence type="ECO:0000313" key="3">
    <source>
        <dbReference type="Proteomes" id="UP000075880"/>
    </source>
</evidence>
<evidence type="ECO:0000313" key="2">
    <source>
        <dbReference type="EnsemblMetazoa" id="ENSAATROPP013023"/>
    </source>
</evidence>
<keyword evidence="3" id="KW-1185">Reference proteome</keyword>
<protein>
    <submittedName>
        <fullName evidence="2">Uncharacterized protein</fullName>
    </submittedName>
</protein>